<evidence type="ECO:0000256" key="3">
    <source>
        <dbReference type="SAM" id="Phobius"/>
    </source>
</evidence>
<dbReference type="OrthoDB" id="1600564at2759"/>
<dbReference type="Proteomes" id="UP000077315">
    <property type="component" value="Unassembled WGS sequence"/>
</dbReference>
<feature type="region of interest" description="Disordered" evidence="2">
    <location>
        <begin position="320"/>
        <end position="345"/>
    </location>
</feature>
<evidence type="ECO:0000313" key="5">
    <source>
        <dbReference type="EMBL" id="OAD78167.1"/>
    </source>
</evidence>
<evidence type="ECO:0000313" key="6">
    <source>
        <dbReference type="Proteomes" id="UP000077315"/>
    </source>
</evidence>
<organism evidence="5 6">
    <name type="scientific">Phycomyces blakesleeanus (strain ATCC 8743b / DSM 1359 / FGSC 10004 / NBRC 33097 / NRRL 1555)</name>
    <dbReference type="NCBI Taxonomy" id="763407"/>
    <lineage>
        <taxon>Eukaryota</taxon>
        <taxon>Fungi</taxon>
        <taxon>Fungi incertae sedis</taxon>
        <taxon>Mucoromycota</taxon>
        <taxon>Mucoromycotina</taxon>
        <taxon>Mucoromycetes</taxon>
        <taxon>Mucorales</taxon>
        <taxon>Phycomycetaceae</taxon>
        <taxon>Phycomyces</taxon>
    </lineage>
</organism>
<dbReference type="InterPro" id="IPR036514">
    <property type="entry name" value="SGNH_hydro_sf"/>
</dbReference>
<evidence type="ECO:0000256" key="2">
    <source>
        <dbReference type="SAM" id="MobiDB-lite"/>
    </source>
</evidence>
<dbReference type="InterPro" id="IPR001087">
    <property type="entry name" value="GDSL"/>
</dbReference>
<feature type="chain" id="PRO_5007891223" evidence="4">
    <location>
        <begin position="20"/>
        <end position="408"/>
    </location>
</feature>
<keyword evidence="6" id="KW-1185">Reference proteome</keyword>
<dbReference type="VEuPathDB" id="FungiDB:PHYBLDRAFT_140271"/>
<accession>A0A167PLG3</accession>
<dbReference type="GeneID" id="28991279"/>
<dbReference type="Gene3D" id="3.40.50.1110">
    <property type="entry name" value="SGNH hydrolase"/>
    <property type="match status" value="1"/>
</dbReference>
<dbReference type="EMBL" id="KV440973">
    <property type="protein sequence ID" value="OAD78167.1"/>
    <property type="molecule type" value="Genomic_DNA"/>
</dbReference>
<dbReference type="GO" id="GO:0016788">
    <property type="term" value="F:hydrolase activity, acting on ester bonds"/>
    <property type="evidence" value="ECO:0007669"/>
    <property type="project" value="InterPro"/>
</dbReference>
<feature type="transmembrane region" description="Helical" evidence="3">
    <location>
        <begin position="355"/>
        <end position="373"/>
    </location>
</feature>
<proteinExistence type="predicted"/>
<dbReference type="PANTHER" id="PTHR45642:SF139">
    <property type="entry name" value="SGNH HYDROLASE-TYPE ESTERASE DOMAIN-CONTAINING PROTEIN"/>
    <property type="match status" value="1"/>
</dbReference>
<evidence type="ECO:0000256" key="1">
    <source>
        <dbReference type="ARBA" id="ARBA00022729"/>
    </source>
</evidence>
<keyword evidence="1 4" id="KW-0732">Signal</keyword>
<dbReference type="InterPro" id="IPR050592">
    <property type="entry name" value="GDSL_lipolytic_enzyme"/>
</dbReference>
<dbReference type="Pfam" id="PF00657">
    <property type="entry name" value="Lipase_GDSL"/>
    <property type="match status" value="1"/>
</dbReference>
<dbReference type="InParanoid" id="A0A167PLG3"/>
<protein>
    <submittedName>
        <fullName evidence="5">Carbohydrate esterase family 16 protein</fullName>
    </submittedName>
</protein>
<dbReference type="RefSeq" id="XP_018296207.1">
    <property type="nucleotide sequence ID" value="XM_018430373.1"/>
</dbReference>
<feature type="signal peptide" evidence="4">
    <location>
        <begin position="1"/>
        <end position="19"/>
    </location>
</feature>
<reference evidence="6" key="1">
    <citation type="submission" date="2015-06" db="EMBL/GenBank/DDBJ databases">
        <title>Expansion of signal transduction pathways in fungi by whole-genome duplication.</title>
        <authorList>
            <consortium name="DOE Joint Genome Institute"/>
            <person name="Corrochano L.M."/>
            <person name="Kuo A."/>
            <person name="Marcet-Houben M."/>
            <person name="Polaino S."/>
            <person name="Salamov A."/>
            <person name="Villalobos J.M."/>
            <person name="Alvarez M.I."/>
            <person name="Avalos J."/>
            <person name="Benito E.P."/>
            <person name="Benoit I."/>
            <person name="Burger G."/>
            <person name="Camino L.P."/>
            <person name="Canovas D."/>
            <person name="Cerda-Olmedo E."/>
            <person name="Cheng J.-F."/>
            <person name="Dominguez A."/>
            <person name="Elias M."/>
            <person name="Eslava A.P."/>
            <person name="Glaser F."/>
            <person name="Grimwood J."/>
            <person name="Gutierrez G."/>
            <person name="Heitman J."/>
            <person name="Henrissat B."/>
            <person name="Iturriaga E.A."/>
            <person name="Lang B.F."/>
            <person name="Lavin J.L."/>
            <person name="Lee S."/>
            <person name="Li W."/>
            <person name="Lindquist E."/>
            <person name="Lopez-Garcia S."/>
            <person name="Luque E.M."/>
            <person name="Marcos A.T."/>
            <person name="Martin J."/>
            <person name="McCluskey K."/>
            <person name="Medina H.R."/>
            <person name="Miralles-Duran A."/>
            <person name="Miyazaki A."/>
            <person name="Munoz-Torres E."/>
            <person name="Oguiza J.A."/>
            <person name="Ohm R."/>
            <person name="Olmedo M."/>
            <person name="Orejas M."/>
            <person name="Ortiz-Castellanos L."/>
            <person name="Pisabarro A.G."/>
            <person name="Rodriguez-Romero J."/>
            <person name="Ruiz-Herrera J."/>
            <person name="Ruiz-Vazquez R."/>
            <person name="Sanz C."/>
            <person name="Schackwitz W."/>
            <person name="Schmutz J."/>
            <person name="Shahriari M."/>
            <person name="Shelest E."/>
            <person name="Silva-Franco F."/>
            <person name="Soanes D."/>
            <person name="Syed K."/>
            <person name="Tagua V.G."/>
            <person name="Talbot N.J."/>
            <person name="Thon M."/>
            <person name="De vries R.P."/>
            <person name="Wiebenga A."/>
            <person name="Yadav J.S."/>
            <person name="Braun E.L."/>
            <person name="Baker S."/>
            <person name="Garre V."/>
            <person name="Horwitz B."/>
            <person name="Torres-Martinez S."/>
            <person name="Idnurm A."/>
            <person name="Herrera-Estrella A."/>
            <person name="Gabaldon T."/>
            <person name="Grigoriev I.V."/>
        </authorList>
    </citation>
    <scope>NUCLEOTIDE SEQUENCE [LARGE SCALE GENOMIC DNA]</scope>
    <source>
        <strain evidence="6">NRRL 1555(-)</strain>
    </source>
</reference>
<keyword evidence="3" id="KW-1133">Transmembrane helix</keyword>
<dbReference type="AlphaFoldDB" id="A0A167PLG3"/>
<dbReference type="SUPFAM" id="SSF52266">
    <property type="entry name" value="SGNH hydrolase"/>
    <property type="match status" value="1"/>
</dbReference>
<keyword evidence="3" id="KW-0472">Membrane</keyword>
<dbReference type="CDD" id="cd01846">
    <property type="entry name" value="fatty_acyltransferase_like"/>
    <property type="match status" value="1"/>
</dbReference>
<dbReference type="PANTHER" id="PTHR45642">
    <property type="entry name" value="GDSL ESTERASE/LIPASE EXL3"/>
    <property type="match status" value="1"/>
</dbReference>
<sequence length="408" mass="45873">MKPFVCLALLCLPACIASGVKHLVVFGDSYSDTGNRQRLTNGPLWNEDLAVGWDASLNNFAFSGALCDNKLYSNVSSDTPPSIRDQIEMYYREQMNHDPLETVYAFWVGVSDIQKTIQDHDPKDQNPPDFTKVVDCISQQMRNIRKVFGANRMIVLSVPPLDLLPYFQDPDLKKQWGDASKSFNKLLEKDSILLNQHHSALELDIIHVHTLLRDIVQNPASFGFVNAKDSYWDACQGQCKDKMDSYVWWDKTQLTGGAHRAIANSILLSGSLEPSSFLDENVDVEALLAKKDSIYRSPIYKPKANTGLIEKVMKDIMKEQGDSTANKPVTDNKNEGEDGDEDEDQYDDGYSINHIYLFVIIIAFVCIGFVYFAKTKRTGNLSALSGIIGNRNQGRGRFIPLRNIETEA</sequence>
<name>A0A167PLG3_PHYB8</name>
<evidence type="ECO:0000256" key="4">
    <source>
        <dbReference type="SAM" id="SignalP"/>
    </source>
</evidence>
<gene>
    <name evidence="5" type="ORF">PHYBLDRAFT_140271</name>
</gene>
<keyword evidence="3" id="KW-0812">Transmembrane</keyword>